<dbReference type="Gene3D" id="3.40.50.1820">
    <property type="entry name" value="alpha/beta hydrolase"/>
    <property type="match status" value="1"/>
</dbReference>
<evidence type="ECO:0000256" key="12">
    <source>
        <dbReference type="ARBA" id="ARBA00023136"/>
    </source>
</evidence>
<evidence type="ECO:0000313" key="17">
    <source>
        <dbReference type="Proteomes" id="UP001178507"/>
    </source>
</evidence>
<evidence type="ECO:0000256" key="10">
    <source>
        <dbReference type="ARBA" id="ARBA00022967"/>
    </source>
</evidence>
<dbReference type="PRINTS" id="PR00080">
    <property type="entry name" value="SDRFAMILY"/>
</dbReference>
<dbReference type="GO" id="GO:0005524">
    <property type="term" value="F:ATP binding"/>
    <property type="evidence" value="ECO:0007669"/>
    <property type="project" value="UniProtKB-KW"/>
</dbReference>
<feature type="transmembrane region" description="Helical" evidence="14">
    <location>
        <begin position="1721"/>
        <end position="1742"/>
    </location>
</feature>
<keyword evidence="10" id="KW-1278">Translocase</keyword>
<feature type="region of interest" description="Disordered" evidence="13">
    <location>
        <begin position="2797"/>
        <end position="2828"/>
    </location>
</feature>
<dbReference type="GO" id="GO:0042619">
    <property type="term" value="P:poly-hydroxybutyrate biosynthetic process"/>
    <property type="evidence" value="ECO:0007669"/>
    <property type="project" value="InterPro"/>
</dbReference>
<feature type="transmembrane region" description="Helical" evidence="14">
    <location>
        <begin position="859"/>
        <end position="882"/>
    </location>
</feature>
<feature type="transmembrane region" description="Helical" evidence="14">
    <location>
        <begin position="1497"/>
        <end position="1520"/>
    </location>
</feature>
<feature type="transmembrane region" description="Helical" evidence="14">
    <location>
        <begin position="1341"/>
        <end position="1361"/>
    </location>
</feature>
<dbReference type="PROSITE" id="PS50893">
    <property type="entry name" value="ABC_TRANSPORTER_2"/>
    <property type="match status" value="2"/>
</dbReference>
<dbReference type="FunFam" id="3.40.50.720:FF:000084">
    <property type="entry name" value="Short-chain dehydrogenase reductase"/>
    <property type="match status" value="1"/>
</dbReference>
<dbReference type="GO" id="GO:0022857">
    <property type="term" value="F:transmembrane transporter activity"/>
    <property type="evidence" value="ECO:0007669"/>
    <property type="project" value="InterPro"/>
</dbReference>
<keyword evidence="11 14" id="KW-1133">Transmembrane helix</keyword>
<dbReference type="PANTHER" id="PTHR43790:SF4">
    <property type="entry name" value="GUANOSINE IMPORT ATP-BINDING PROTEIN NUPO"/>
    <property type="match status" value="1"/>
</dbReference>
<evidence type="ECO:0000256" key="8">
    <source>
        <dbReference type="ARBA" id="ARBA00022741"/>
    </source>
</evidence>
<dbReference type="InterPro" id="IPR027417">
    <property type="entry name" value="P-loop_NTPase"/>
</dbReference>
<dbReference type="SUPFAM" id="SSF51735">
    <property type="entry name" value="NAD(P)-binding Rossmann-fold domains"/>
    <property type="match status" value="1"/>
</dbReference>
<dbReference type="GO" id="GO:0016887">
    <property type="term" value="F:ATP hydrolysis activity"/>
    <property type="evidence" value="ECO:0007669"/>
    <property type="project" value="InterPro"/>
</dbReference>
<dbReference type="CDD" id="cd05233">
    <property type="entry name" value="SDR_c"/>
    <property type="match status" value="1"/>
</dbReference>
<keyword evidence="3" id="KW-0813">Transport</keyword>
<dbReference type="CDD" id="cd03215">
    <property type="entry name" value="ABC_Carb_Monos_II"/>
    <property type="match status" value="1"/>
</dbReference>
<evidence type="ECO:0000256" key="3">
    <source>
        <dbReference type="ARBA" id="ARBA00022448"/>
    </source>
</evidence>
<proteinExistence type="predicted"/>
<dbReference type="Gene3D" id="3.40.50.720">
    <property type="entry name" value="NAD(P)-binding Rossmann-like Domain"/>
    <property type="match status" value="1"/>
</dbReference>
<dbReference type="Pfam" id="PF13561">
    <property type="entry name" value="adh_short_C2"/>
    <property type="match status" value="1"/>
</dbReference>
<feature type="transmembrane region" description="Helical" evidence="14">
    <location>
        <begin position="1883"/>
        <end position="1902"/>
    </location>
</feature>
<feature type="transmembrane region" description="Helical" evidence="14">
    <location>
        <begin position="902"/>
        <end position="926"/>
    </location>
</feature>
<feature type="transmembrane region" description="Helical" evidence="14">
    <location>
        <begin position="1283"/>
        <end position="1303"/>
    </location>
</feature>
<evidence type="ECO:0000256" key="4">
    <source>
        <dbReference type="ARBA" id="ARBA00022475"/>
    </source>
</evidence>
<accession>A0AA36IPT1</accession>
<feature type="transmembrane region" description="Helical" evidence="14">
    <location>
        <begin position="1170"/>
        <end position="1192"/>
    </location>
</feature>
<feature type="region of interest" description="Disordered" evidence="13">
    <location>
        <begin position="2239"/>
        <end position="2265"/>
    </location>
</feature>
<dbReference type="SMART" id="SM00382">
    <property type="entry name" value="AAA"/>
    <property type="match status" value="2"/>
</dbReference>
<dbReference type="InterPro" id="IPR029058">
    <property type="entry name" value="AB_hydrolase_fold"/>
</dbReference>
<evidence type="ECO:0000256" key="2">
    <source>
        <dbReference type="ARBA" id="ARBA00004651"/>
    </source>
</evidence>
<feature type="transmembrane region" description="Helical" evidence="14">
    <location>
        <begin position="1809"/>
        <end position="1832"/>
    </location>
</feature>
<dbReference type="Pfam" id="PF00005">
    <property type="entry name" value="ABC_tran"/>
    <property type="match status" value="2"/>
</dbReference>
<dbReference type="InterPro" id="IPR002347">
    <property type="entry name" value="SDR_fam"/>
</dbReference>
<evidence type="ECO:0000256" key="9">
    <source>
        <dbReference type="ARBA" id="ARBA00022840"/>
    </source>
</evidence>
<keyword evidence="9" id="KW-0067">ATP-binding</keyword>
<keyword evidence="5 14" id="KW-0812">Transmembrane</keyword>
<dbReference type="InterPro" id="IPR038282">
    <property type="entry name" value="DUF2267_sf"/>
</dbReference>
<feature type="transmembrane region" description="Helical" evidence="14">
    <location>
        <begin position="1532"/>
        <end position="1558"/>
    </location>
</feature>
<dbReference type="InterPro" id="IPR028082">
    <property type="entry name" value="Peripla_BP_I"/>
</dbReference>
<evidence type="ECO:0000256" key="5">
    <source>
        <dbReference type="ARBA" id="ARBA00022692"/>
    </source>
</evidence>
<dbReference type="Pfam" id="PF07167">
    <property type="entry name" value="PhaC_N"/>
    <property type="match status" value="1"/>
</dbReference>
<feature type="transmembrane region" description="Helical" evidence="14">
    <location>
        <begin position="1450"/>
        <end position="1467"/>
    </location>
</feature>
<feature type="transmembrane region" description="Helical" evidence="14">
    <location>
        <begin position="1047"/>
        <end position="1066"/>
    </location>
</feature>
<dbReference type="InterPro" id="IPR003760">
    <property type="entry name" value="PnrA-like"/>
</dbReference>
<dbReference type="SUPFAM" id="SSF52540">
    <property type="entry name" value="P-loop containing nucleoside triphosphate hydrolases"/>
    <property type="match status" value="2"/>
</dbReference>
<feature type="transmembrane region" description="Helical" evidence="14">
    <location>
        <begin position="1367"/>
        <end position="1386"/>
    </location>
</feature>
<dbReference type="Proteomes" id="UP001178507">
    <property type="component" value="Unassembled WGS sequence"/>
</dbReference>
<organism evidence="16 17">
    <name type="scientific">Effrenium voratum</name>
    <dbReference type="NCBI Taxonomy" id="2562239"/>
    <lineage>
        <taxon>Eukaryota</taxon>
        <taxon>Sar</taxon>
        <taxon>Alveolata</taxon>
        <taxon>Dinophyceae</taxon>
        <taxon>Suessiales</taxon>
        <taxon>Symbiodiniaceae</taxon>
        <taxon>Effrenium</taxon>
    </lineage>
</organism>
<feature type="transmembrane region" description="Helical" evidence="14">
    <location>
        <begin position="1852"/>
        <end position="1871"/>
    </location>
</feature>
<dbReference type="Pfam" id="PF02608">
    <property type="entry name" value="Bmp"/>
    <property type="match status" value="1"/>
</dbReference>
<dbReference type="InterPro" id="IPR018727">
    <property type="entry name" value="DUF2267"/>
</dbReference>
<feature type="domain" description="ABC transporter" evidence="15">
    <location>
        <begin position="608"/>
        <end position="852"/>
    </location>
</feature>
<sequence>MEEMMSPTIRTLKYAAIATALVLGSATSALAFSACQVTDTGGIDDNSFNQTAWKGIQDAQEQLGIEPRFLESQAETDYMPNINSLLGGQCDLIITVGFLLGDATQEAAEANPGQKFSIVDFAYDPAIPNVVGQVFATDQAAFLAGYLAAGMTETGIIGTFGGINIPPVTIFMDGFVRGADYHNAQKGTEVTVLGWDLDSREGLFTNNFESLDDGRAFAQNLYDEGADIVLPVAGPVGLGSAALADELGTDALKIIGVDADLYVTDPEKRHVYLTSILKRMDSTVFQVIEAAMNDTFEGGVTVGTLENGGVGLAPFHDMDALVPDELKAEIEAIRQGIIDGSIDECLIGDRIAMDIELRGITKRFGPVVANAGVDLHVRAGEVLGLLGENGAGKSTLMNVLCGLYAPDEGEIVIDGRPVTFDGPSDAIAAGIGMVHQHFMLVPVFTVAENVILGIEPTGQLDFLDRAAARRQVREIGDQYGLRVDPDALIEELPVGVQQRVEIIKVLFRSADVLILDEPTAVLTPQEVEEFFGIVRALRDAGKAIIFITHKLDEILEISDRITVLRGGRVAGQGDPETLTTRQLAEMMVGRPVSFDVEKAAYAPGDVLLEVRELTVLRNNDEIAVDDVSLAVRSGEIVGIAGVQGNGQTALIEAITGLRHPASGSIIYDGRDITHSSVRARHAMGIAHIPEDRQRTGIIGDFTIAENMVLNSYYDDRYASGPSIRWPEVMQHAARYAADFDVRTPSVHAKAFQLSGGNQQKLVVARELTRDTKLLIAAQPTRGLDVGSVEYIHKRIVEARDEGDGVLIMSSELDEIVALSDRIVVMFKGRRMTDQTASDPLTQKLLERAAPSRAEFEDLVIVPIFAVIVALAVGALVMLATAVDLPTIGQSYVALVRGSVGSLNALSETLTAAAPLVLAGLGLALGFRAGLFNIGAEGQIVIGGLVAVIVGFSFAGLPWAIHLPLALFAGALAGALYASIAGWLRAATGAHEVITTIMLNLISYRILDYVLRQPFVQREGRADPISRSVLDSAQLPGLLTWIDPNLRVHAGVFLVVLAVIVVYWLLFRTKVGFEFRASGKNPDAARYAGIRASFIIVAAMACAGALAGLAGANQVLGVLDRASPGFSAGIGFDAISVALLGRSHPVGVLFAGLLFGALEAGGRQMQVDAGVSVDLIGIIQALIIVFIAAPLLVRDISHSQRIGTPADRRARITGVVLIGLALFVAGVFSIGVTGDATFRLSRPNDVWAIPNLVLPAAPFNYIIAAVLAFLGARQFLRGGGRWTTLSLGIGLALAVAAFLVWATAGKAFSLTGMLQATMVRAVPLVLGAITGMMCERVGVVNIAIEGMLLAGAFTGALMGSLLGGVGGLIAAIGIGGLFGFILAALVVTYRMDQIIAGVVINLFVLGLTSYVSSQVFAEHRFLNNAPVFRAYKVPILGDIPVIGPMFFNQNLFVYGALVMVGVATYYLFYTRMGLRARSVGEHPRAADTLGINVYRTRYINVTVAGMIAGFGGAWFTLGSVGRFDENMTGGRGFIALAAMLFGRYHPVGALMAALVFGFADSMQQKLALLQTPIPSEFLSMAPYIATIIVVAGVVGRTRTPAAGGKPYIKEKGRAYLLLRTVLHAVRDWLTADEAAQLAAQLPILLRGIYYEGWDPSDTPVHPRARSDFVARVDHMFTKEPLEDTEAAITAVLGVLEQHVSSGEIEQITPPVPDPTTSPSVRLGALVAGLAYLLMTALAIAVAFDTDALSRLARSGIDGEAWPADVTSRLLIMVIGFAVIALLDVAIAWGLYRLFKHRRRRLALAMSGMRIIYAVLFLHALTHVAGALEITRSAPFDAGTLAVAMGGLERFERAWDIAFFFFSTHLILLGYLVYARTLVHRTLSVMLVIAGLGYLADSTIGLAMNKAPFVFAPFTFVGEMALMIWLLAVAARPGVAGCSLWPWCLFRGPALTGVKVAMVTGAAAGIGRATALKFAGEGARVVVSDIDIEGGEETARMIADAGGQAVFVECDTSDADQIDALVAKTVDTYGQLDCACNNAGIEGKIMPLVDQTMDNYDRIMAVNARGTFLCMKAEIAQMLKTGGGAIVNLASVAGLIGFPGLSPYVASKHAVNGMTKNAALEYGKAGIRINSVCPGGIDTRMLDSLAEQATQGAQDSHEMLDPLHPIGRIGVPDEVAGAIVWLSSPAASFVTGINMPVDGGFVAQCTAAPDCAGRRPFQAAVGAGRGVAVETDRKEMTKQQQCTDARSVSPRIATENGSSPVADPHPHRMLDRTARATLARMTGGVSPHSIFGAWSDWALHLGRSPGRQLELMERAQTNAVRLVAQILAEGPEPFRPRVHDHRFSHPSWNKPPFNAWAQCFLAIQDWWDAATDEMPGLAKGDADRTRFQARQALDMISPSNFPWSNPEIIEETVTQKGQNLIDGARHFTEDVIQTLTQAHKPAPPGFEVGEHLACTPGEVVFRNDLFELIQYAPQTDRVHPEPVLFVPAWIMKYYVLDLSPENSMVAFLVRQGFTVFMISWCNPTADQSELSLEDYRRRGVMAALDVVDDIVPGAKVHANGYCLGGTLLAIAAAVMARDGDDRLASITLMAAQVDFAEAGELLMFVDESQVAFIEDLMWIQGYLDRPQMARTFASIRAEDLIYTRAVNRYFLAREDLPSDLLVWNGDTTRMPARMHSEYLRGLFLENRLSAGRFAVEGRVIALKDIEVPIFVVGTETDHIAPWRSVYKTQLFTDSELTFVLTRAGHNGGILSEPGHKGRHYRIGHRPAGALYAGPDAWLARHEPTEGSWWPEMADWLACRSGEPGPPPSMGRSGGDGPTLGPAPGSYVHQI</sequence>
<evidence type="ECO:0000256" key="13">
    <source>
        <dbReference type="SAM" id="MobiDB-lite"/>
    </source>
</evidence>
<keyword evidence="8" id="KW-0547">Nucleotide-binding</keyword>
<feature type="transmembrane region" description="Helical" evidence="14">
    <location>
        <begin position="1251"/>
        <end position="1271"/>
    </location>
</feature>
<dbReference type="Pfam" id="PF02653">
    <property type="entry name" value="BPD_transp_2"/>
    <property type="match status" value="2"/>
</dbReference>
<dbReference type="SUPFAM" id="SSF53474">
    <property type="entry name" value="alpha/beta-Hydrolases"/>
    <property type="match status" value="1"/>
</dbReference>
<dbReference type="PROSITE" id="PS00211">
    <property type="entry name" value="ABC_TRANSPORTER_1"/>
    <property type="match status" value="1"/>
</dbReference>
<dbReference type="PANTHER" id="PTHR43790">
    <property type="entry name" value="CARBOHYDRATE TRANSPORT ATP-BINDING PROTEIN MG119-RELATED"/>
    <property type="match status" value="1"/>
</dbReference>
<comment type="caution">
    <text evidence="16">The sequence shown here is derived from an EMBL/GenBank/DDBJ whole genome shotgun (WGS) entry which is preliminary data.</text>
</comment>
<feature type="transmembrane region" description="Helical" evidence="14">
    <location>
        <begin position="1393"/>
        <end position="1411"/>
    </location>
</feature>
<dbReference type="SUPFAM" id="SSF53822">
    <property type="entry name" value="Periplasmic binding protein-like I"/>
    <property type="match status" value="1"/>
</dbReference>
<reference evidence="16" key="1">
    <citation type="submission" date="2023-08" db="EMBL/GenBank/DDBJ databases">
        <authorList>
            <person name="Chen Y."/>
            <person name="Shah S."/>
            <person name="Dougan E. K."/>
            <person name="Thang M."/>
            <person name="Chan C."/>
        </authorList>
    </citation>
    <scope>NUCLEOTIDE SEQUENCE</scope>
</reference>
<feature type="transmembrane region" description="Helical" evidence="14">
    <location>
        <begin position="964"/>
        <end position="983"/>
    </location>
</feature>
<keyword evidence="12 14" id="KW-0472">Membrane</keyword>
<dbReference type="Gene3D" id="3.40.50.300">
    <property type="entry name" value="P-loop containing nucleotide triphosphate hydrolases"/>
    <property type="match status" value="2"/>
</dbReference>
<dbReference type="Gene3D" id="1.10.490.110">
    <property type="entry name" value="Uncharacterized conserved protein DUF2267"/>
    <property type="match status" value="1"/>
</dbReference>
<feature type="transmembrane region" description="Helical" evidence="14">
    <location>
        <begin position="1768"/>
        <end position="1789"/>
    </location>
</feature>
<dbReference type="InterPro" id="IPR001851">
    <property type="entry name" value="ABC_transp_permease"/>
</dbReference>
<feature type="transmembrane region" description="Helical" evidence="14">
    <location>
        <begin position="1908"/>
        <end position="1929"/>
    </location>
</feature>
<keyword evidence="7" id="KW-0677">Repeat</keyword>
<evidence type="ECO:0000256" key="11">
    <source>
        <dbReference type="ARBA" id="ARBA00022989"/>
    </source>
</evidence>
<dbReference type="InterPro" id="IPR010941">
    <property type="entry name" value="PhaC_N"/>
</dbReference>
<feature type="transmembrane region" description="Helical" evidence="14">
    <location>
        <begin position="1309"/>
        <end position="1329"/>
    </location>
</feature>
<dbReference type="CDD" id="cd03216">
    <property type="entry name" value="ABC_Carb_Monos_I"/>
    <property type="match status" value="1"/>
</dbReference>
<dbReference type="InterPro" id="IPR036291">
    <property type="entry name" value="NAD(P)-bd_dom_sf"/>
</dbReference>
<dbReference type="EMBL" id="CAUJNA010002223">
    <property type="protein sequence ID" value="CAJ1391246.1"/>
    <property type="molecule type" value="Genomic_DNA"/>
</dbReference>
<dbReference type="CDD" id="cd06580">
    <property type="entry name" value="TM_PBP1_transp_TpRbsC_like"/>
    <property type="match status" value="2"/>
</dbReference>
<evidence type="ECO:0000256" key="7">
    <source>
        <dbReference type="ARBA" id="ARBA00022737"/>
    </source>
</evidence>
<protein>
    <recommendedName>
        <fullName evidence="15">ABC transporter domain-containing protein</fullName>
    </recommendedName>
</protein>
<dbReference type="CDD" id="cd06354">
    <property type="entry name" value="PBP1_PrnA-like"/>
    <property type="match status" value="1"/>
</dbReference>
<dbReference type="InterPro" id="IPR003439">
    <property type="entry name" value="ABC_transporter-like_ATP-bd"/>
</dbReference>
<dbReference type="Pfam" id="PF12551">
    <property type="entry name" value="PHBC_N"/>
    <property type="match status" value="1"/>
</dbReference>
<dbReference type="PRINTS" id="PR00081">
    <property type="entry name" value="GDHRDH"/>
</dbReference>
<gene>
    <name evidence="16" type="ORF">EVOR1521_LOCUS16510</name>
</gene>
<dbReference type="Pfam" id="PF10025">
    <property type="entry name" value="DUF2267"/>
    <property type="match status" value="1"/>
</dbReference>
<dbReference type="InterPro" id="IPR022211">
    <property type="entry name" value="PHBC_N"/>
</dbReference>
<dbReference type="NCBIfam" id="NF005559">
    <property type="entry name" value="PRK07231.1"/>
    <property type="match status" value="1"/>
</dbReference>
<feature type="transmembrane region" description="Helical" evidence="14">
    <location>
        <begin position="938"/>
        <end position="957"/>
    </location>
</feature>
<dbReference type="InterPro" id="IPR020904">
    <property type="entry name" value="Sc_DH/Rdtase_CS"/>
</dbReference>
<evidence type="ECO:0000313" key="16">
    <source>
        <dbReference type="EMBL" id="CAJ1391246.1"/>
    </source>
</evidence>
<feature type="transmembrane region" description="Helical" evidence="14">
    <location>
        <begin position="1087"/>
        <end position="1109"/>
    </location>
</feature>
<evidence type="ECO:0000256" key="1">
    <source>
        <dbReference type="ARBA" id="ARBA00004202"/>
    </source>
</evidence>
<evidence type="ECO:0000256" key="14">
    <source>
        <dbReference type="SAM" id="Phobius"/>
    </source>
</evidence>
<dbReference type="InterPro" id="IPR017871">
    <property type="entry name" value="ABC_transporter-like_CS"/>
</dbReference>
<dbReference type="InterPro" id="IPR003593">
    <property type="entry name" value="AAA+_ATPase"/>
</dbReference>
<feature type="transmembrane region" description="Helical" evidence="14">
    <location>
        <begin position="1213"/>
        <end position="1231"/>
    </location>
</feature>
<evidence type="ECO:0000256" key="6">
    <source>
        <dbReference type="ARBA" id="ARBA00022729"/>
    </source>
</evidence>
<dbReference type="FunFam" id="3.40.50.300:FF:000127">
    <property type="entry name" value="Ribose import ATP-binding protein RbsA"/>
    <property type="match status" value="1"/>
</dbReference>
<keyword evidence="17" id="KW-1185">Reference proteome</keyword>
<dbReference type="InterPro" id="IPR050107">
    <property type="entry name" value="ABC_carbohydrate_import_ATPase"/>
</dbReference>
<dbReference type="GO" id="GO:0005886">
    <property type="term" value="C:plasma membrane"/>
    <property type="evidence" value="ECO:0007669"/>
    <property type="project" value="UniProtKB-SubCell"/>
</dbReference>
<dbReference type="InterPro" id="IPR025495">
    <property type="entry name" value="DUF4386"/>
</dbReference>
<dbReference type="PROSITE" id="PS00061">
    <property type="entry name" value="ADH_SHORT"/>
    <property type="match status" value="1"/>
</dbReference>
<dbReference type="Pfam" id="PF14329">
    <property type="entry name" value="DUF4386"/>
    <property type="match status" value="1"/>
</dbReference>
<keyword evidence="4" id="KW-1003">Cell membrane</keyword>
<name>A0AA36IPT1_9DINO</name>
<keyword evidence="6" id="KW-0732">Signal</keyword>
<feature type="domain" description="ABC transporter" evidence="15">
    <location>
        <begin position="355"/>
        <end position="591"/>
    </location>
</feature>
<dbReference type="Gene3D" id="3.40.50.2300">
    <property type="match status" value="2"/>
</dbReference>
<evidence type="ECO:0000259" key="15">
    <source>
        <dbReference type="PROSITE" id="PS50893"/>
    </source>
</evidence>
<comment type="subcellular location">
    <subcellularLocation>
        <location evidence="2">Cell membrane</location>
        <topology evidence="2">Multi-pass membrane protein</topology>
    </subcellularLocation>
    <subcellularLocation>
        <location evidence="1">Cell membrane</location>
        <topology evidence="1">Peripheral membrane protein</topology>
    </subcellularLocation>
</comment>